<dbReference type="PANTHER" id="PTHR31884">
    <property type="entry name" value="POLYGALACTURONASE"/>
    <property type="match status" value="1"/>
</dbReference>
<evidence type="ECO:0000256" key="1">
    <source>
        <dbReference type="ARBA" id="ARBA00008834"/>
    </source>
</evidence>
<dbReference type="GeneID" id="108736525"/>
<reference evidence="14" key="1">
    <citation type="submission" date="2025-08" db="UniProtKB">
        <authorList>
            <consortium name="RefSeq"/>
        </authorList>
    </citation>
    <scope>IDENTIFICATION</scope>
    <source>
        <tissue evidence="14">Entire body</tissue>
    </source>
</reference>
<dbReference type="InterPro" id="IPR012334">
    <property type="entry name" value="Pectin_lyas_fold"/>
</dbReference>
<keyword evidence="3 12" id="KW-0732">Signal</keyword>
<evidence type="ECO:0000256" key="7">
    <source>
        <dbReference type="ARBA" id="ARBA00023295"/>
    </source>
</evidence>
<dbReference type="GO" id="GO:0005576">
    <property type="term" value="C:extracellular region"/>
    <property type="evidence" value="ECO:0007669"/>
    <property type="project" value="TreeGrafter"/>
</dbReference>
<dbReference type="InterPro" id="IPR000743">
    <property type="entry name" value="Glyco_hydro_28"/>
</dbReference>
<dbReference type="Proteomes" id="UP000192223">
    <property type="component" value="Unplaced"/>
</dbReference>
<evidence type="ECO:0000256" key="9">
    <source>
        <dbReference type="ARBA" id="ARBA00034074"/>
    </source>
</evidence>
<dbReference type="InterPro" id="IPR050434">
    <property type="entry name" value="Glycosyl_hydrlase_28"/>
</dbReference>
<keyword evidence="4" id="KW-0677">Repeat</keyword>
<name>A0A7F5R3J9_AGRPL</name>
<evidence type="ECO:0000256" key="10">
    <source>
        <dbReference type="PROSITE-ProRule" id="PRU10052"/>
    </source>
</evidence>
<gene>
    <name evidence="14" type="primary">LOC108736525</name>
</gene>
<dbReference type="SMART" id="SM00710">
    <property type="entry name" value="PbH1"/>
    <property type="match status" value="6"/>
</dbReference>
<proteinExistence type="inferred from homology"/>
<dbReference type="OrthoDB" id="187139at2759"/>
<feature type="chain" id="PRO_5028941953" description="endo-polygalacturonase" evidence="12">
    <location>
        <begin position="20"/>
        <end position="393"/>
    </location>
</feature>
<dbReference type="KEGG" id="apln:108736525"/>
<feature type="active site" evidence="10">
    <location>
        <position position="225"/>
    </location>
</feature>
<dbReference type="PANTHER" id="PTHR31884:SF1">
    <property type="entry name" value="POLYGALACTURONASE"/>
    <property type="match status" value="1"/>
</dbReference>
<dbReference type="GO" id="GO:0004650">
    <property type="term" value="F:polygalacturonase activity"/>
    <property type="evidence" value="ECO:0007669"/>
    <property type="project" value="UniProtKB-EC"/>
</dbReference>
<evidence type="ECO:0000256" key="4">
    <source>
        <dbReference type="ARBA" id="ARBA00022737"/>
    </source>
</evidence>
<evidence type="ECO:0000256" key="3">
    <source>
        <dbReference type="ARBA" id="ARBA00022729"/>
    </source>
</evidence>
<dbReference type="AlphaFoldDB" id="A0A7F5R3J9"/>
<dbReference type="InParanoid" id="A0A7F5R3J9"/>
<evidence type="ECO:0000256" key="5">
    <source>
        <dbReference type="ARBA" id="ARBA00022801"/>
    </source>
</evidence>
<evidence type="ECO:0000256" key="11">
    <source>
        <dbReference type="RuleBase" id="RU361169"/>
    </source>
</evidence>
<evidence type="ECO:0000256" key="2">
    <source>
        <dbReference type="ARBA" id="ARBA00012736"/>
    </source>
</evidence>
<dbReference type="SUPFAM" id="SSF51126">
    <property type="entry name" value="Pectin lyase-like"/>
    <property type="match status" value="1"/>
</dbReference>
<dbReference type="GO" id="GO:0045490">
    <property type="term" value="P:pectin catabolic process"/>
    <property type="evidence" value="ECO:0007669"/>
    <property type="project" value="TreeGrafter"/>
</dbReference>
<dbReference type="InterPro" id="IPR011050">
    <property type="entry name" value="Pectin_lyase_fold/virulence"/>
</dbReference>
<accession>A0A7F5R3J9</accession>
<dbReference type="EC" id="3.2.1.15" evidence="2"/>
<dbReference type="PROSITE" id="PS00502">
    <property type="entry name" value="POLYGALACTURONASE"/>
    <property type="match status" value="1"/>
</dbReference>
<evidence type="ECO:0000256" key="6">
    <source>
        <dbReference type="ARBA" id="ARBA00023157"/>
    </source>
</evidence>
<feature type="signal peptide" evidence="12">
    <location>
        <begin position="1"/>
        <end position="19"/>
    </location>
</feature>
<dbReference type="RefSeq" id="XP_025829799.1">
    <property type="nucleotide sequence ID" value="XM_025974014.1"/>
</dbReference>
<dbReference type="Gene3D" id="2.160.20.10">
    <property type="entry name" value="Single-stranded right-handed beta-helix, Pectin lyase-like"/>
    <property type="match status" value="1"/>
</dbReference>
<keyword evidence="5 11" id="KW-0378">Hydrolase</keyword>
<dbReference type="Pfam" id="PF00295">
    <property type="entry name" value="Glyco_hydro_28"/>
    <property type="match status" value="1"/>
</dbReference>
<dbReference type="GO" id="GO:0071555">
    <property type="term" value="P:cell wall organization"/>
    <property type="evidence" value="ECO:0007669"/>
    <property type="project" value="UniProtKB-KW"/>
</dbReference>
<comment type="similarity">
    <text evidence="1 11">Belongs to the glycosyl hydrolase 28 family.</text>
</comment>
<dbReference type="InterPro" id="IPR006626">
    <property type="entry name" value="PbH1"/>
</dbReference>
<sequence>MVTVRSFLLTLNVIFLTQPYNFSESATAECTLTGNSLENLSSILTTCKEISIANLQVPANETLALHAQNDSIITFEGNITFGYNERTGFLMTIRGNNITVVGAPGHLLDGGGARWWDGLGGNGGKRKPYFVQLRLKNSLLIGLNVKNTPKHCFRIYYSEDVILTDITYNNLDGDTQGGHNTDAFGISNSKNITITNCIVFNQDDCIAIMSGSGHVITNNFCYGGHGISIGSVGGRDNNVVKNIFIKNNTVVNSENGIRIKTNYNTTGIVTNVTFDDITIENITDYGFLIRGDYLNSGPTGNPTRGFELSHLNFRNIHGTVQSGGTNVYVLLSNGVASNWTAEDIKIVGGLKKDVQCLGIPSDCGLSCKDHNGGPSQYLSLFLLSTLIFLIVLR</sequence>
<keyword evidence="8" id="KW-0961">Cell wall biogenesis/degradation</keyword>
<dbReference type="FunFam" id="2.160.20.10:FF:000002">
    <property type="entry name" value="Endopolygalacturonase D"/>
    <property type="match status" value="1"/>
</dbReference>
<keyword evidence="13" id="KW-1185">Reference proteome</keyword>
<evidence type="ECO:0000313" key="13">
    <source>
        <dbReference type="Proteomes" id="UP000192223"/>
    </source>
</evidence>
<evidence type="ECO:0000313" key="14">
    <source>
        <dbReference type="RefSeq" id="XP_025829799.1"/>
    </source>
</evidence>
<evidence type="ECO:0000256" key="8">
    <source>
        <dbReference type="ARBA" id="ARBA00023316"/>
    </source>
</evidence>
<comment type="catalytic activity">
    <reaction evidence="9">
        <text>(1,4-alpha-D-galacturonosyl)n+m + H2O = (1,4-alpha-D-galacturonosyl)n + (1,4-alpha-D-galacturonosyl)m.</text>
        <dbReference type="EC" id="3.2.1.15"/>
    </reaction>
</comment>
<keyword evidence="7 11" id="KW-0326">Glycosidase</keyword>
<protein>
    <recommendedName>
        <fullName evidence="2">endo-polygalacturonase</fullName>
        <ecNumber evidence="2">3.2.1.15</ecNumber>
    </recommendedName>
</protein>
<keyword evidence="6" id="KW-1015">Disulfide bond</keyword>
<organism evidence="13 14">
    <name type="scientific">Agrilus planipennis</name>
    <name type="common">Emerald ash borer</name>
    <name type="synonym">Agrilus marcopoli</name>
    <dbReference type="NCBI Taxonomy" id="224129"/>
    <lineage>
        <taxon>Eukaryota</taxon>
        <taxon>Metazoa</taxon>
        <taxon>Ecdysozoa</taxon>
        <taxon>Arthropoda</taxon>
        <taxon>Hexapoda</taxon>
        <taxon>Insecta</taxon>
        <taxon>Pterygota</taxon>
        <taxon>Neoptera</taxon>
        <taxon>Endopterygota</taxon>
        <taxon>Coleoptera</taxon>
        <taxon>Polyphaga</taxon>
        <taxon>Elateriformia</taxon>
        <taxon>Buprestoidea</taxon>
        <taxon>Buprestidae</taxon>
        <taxon>Agrilinae</taxon>
        <taxon>Agrilus</taxon>
    </lineage>
</organism>
<evidence type="ECO:0000256" key="12">
    <source>
        <dbReference type="SAM" id="SignalP"/>
    </source>
</evidence>